<keyword evidence="8" id="KW-0221">Differentiation</keyword>
<keyword evidence="11" id="KW-0943">RNA-mediated gene silencing</keyword>
<dbReference type="InterPro" id="IPR042650">
    <property type="entry name" value="Asz1_SAM"/>
</dbReference>
<proteinExistence type="predicted"/>
<evidence type="ECO:0000256" key="7">
    <source>
        <dbReference type="ARBA" id="ARBA00022737"/>
    </source>
</evidence>
<evidence type="ECO:0000256" key="1">
    <source>
        <dbReference type="ARBA" id="ARBA00004496"/>
    </source>
</evidence>
<dbReference type="PANTHER" id="PTHR24157:SF3">
    <property type="entry name" value="ANKYRIN REPEAT, SAM AND BASIC LEUCINE ZIPPER DOMAIN-CONTAINING PROTEIN 1"/>
    <property type="match status" value="1"/>
</dbReference>
<dbReference type="GO" id="GO:0030154">
    <property type="term" value="P:cell differentiation"/>
    <property type="evidence" value="ECO:0007669"/>
    <property type="project" value="UniProtKB-KW"/>
</dbReference>
<dbReference type="OrthoDB" id="448455at2759"/>
<keyword evidence="12" id="KW-0469">Meiosis</keyword>
<keyword evidence="9" id="KW-0744">Spermatogenesis</keyword>
<keyword evidence="4" id="KW-0217">Developmental protein</keyword>
<evidence type="ECO:0000256" key="6">
    <source>
        <dbReference type="ARBA" id="ARBA00022553"/>
    </source>
</evidence>
<dbReference type="Gene3D" id="1.10.150.50">
    <property type="entry name" value="Transcription Factor, Ets-1"/>
    <property type="match status" value="1"/>
</dbReference>
<keyword evidence="6" id="KW-0597">Phosphoprotein</keyword>
<keyword evidence="5" id="KW-0963">Cytoplasm</keyword>
<dbReference type="InterPro" id="IPR002110">
    <property type="entry name" value="Ankyrin_rpt"/>
</dbReference>
<evidence type="ECO:0000256" key="11">
    <source>
        <dbReference type="ARBA" id="ARBA00023158"/>
    </source>
</evidence>
<evidence type="ECO:0000256" key="13">
    <source>
        <dbReference type="ARBA" id="ARBA00030354"/>
    </source>
</evidence>
<sequence length="489" mass="52959">MSSLQNGAGSEPLCSRKPPAVLMQNGAASDPWSSRKPPAVLMEDFRMGIIQGSVQAVTKALDEGLDVNTILSTGWTGLMYAGSLGKVDIFKLLLEKGGDPNYHKNLYTVLMATCSSNCSKPGVVYDCVKMLIDRGVDVSVQDRCHMTALMCAARDGRLDVVQLLVDSGAQVEQEDSRGWTALSWAVQRNQKAVIKLLLAKGADPHKKHRDNLTAIDLADGKDDLIRMLEGRPAVETGAGDASTAAAVSSDVGATTQPSSSTGSISGIRYSELEVFLYGLDLGSLVSIFHQQQVDFTLLLTLGEEDLDKMGITQVGVRKKLMEAIAAVHKRNWESSSLVPIRLKSEVKCADAIAIVANLARQLRYIGSSVTYIADQLDKNKEFLSTSKDGSGPKQLLLHTRDGMKNAIVLQQKLDQLQAALSNELSANDFSPADLIKSKATPVSKKRYSRLFIFGLGFSSVILLVLKKDFVIETSATLIRQLPISFLQKS</sequence>
<dbReference type="Gene3D" id="1.25.40.20">
    <property type="entry name" value="Ankyrin repeat-containing domain"/>
    <property type="match status" value="1"/>
</dbReference>
<dbReference type="InterPro" id="IPR036770">
    <property type="entry name" value="Ankyrin_rpt-contain_sf"/>
</dbReference>
<dbReference type="GO" id="GO:0071546">
    <property type="term" value="C:pi-body"/>
    <property type="evidence" value="ECO:0007669"/>
    <property type="project" value="TreeGrafter"/>
</dbReference>
<evidence type="ECO:0000259" key="15">
    <source>
        <dbReference type="PROSITE" id="PS50105"/>
    </source>
</evidence>
<evidence type="ECO:0000256" key="8">
    <source>
        <dbReference type="ARBA" id="ARBA00022782"/>
    </source>
</evidence>
<evidence type="ECO:0000256" key="10">
    <source>
        <dbReference type="ARBA" id="ARBA00023043"/>
    </source>
</evidence>
<dbReference type="GO" id="GO:0031047">
    <property type="term" value="P:regulatory ncRNA-mediated gene silencing"/>
    <property type="evidence" value="ECO:0007669"/>
    <property type="project" value="UniProtKB-KW"/>
</dbReference>
<dbReference type="SUPFAM" id="SSF47769">
    <property type="entry name" value="SAM/Pointed domain"/>
    <property type="match status" value="1"/>
</dbReference>
<dbReference type="GO" id="GO:0007283">
    <property type="term" value="P:spermatogenesis"/>
    <property type="evidence" value="ECO:0007669"/>
    <property type="project" value="UniProtKB-KW"/>
</dbReference>
<accession>A0A2T7NT70</accession>
<evidence type="ECO:0000256" key="3">
    <source>
        <dbReference type="ARBA" id="ARBA00020117"/>
    </source>
</evidence>
<dbReference type="SMART" id="SM00454">
    <property type="entry name" value="SAM"/>
    <property type="match status" value="1"/>
</dbReference>
<dbReference type="EMBL" id="PZQS01000009">
    <property type="protein sequence ID" value="PVD24361.1"/>
    <property type="molecule type" value="Genomic_DNA"/>
</dbReference>
<dbReference type="CDD" id="cd09521">
    <property type="entry name" value="SAM_ASZ1"/>
    <property type="match status" value="1"/>
</dbReference>
<protein>
    <recommendedName>
        <fullName evidence="3">Ankyrin repeat, SAM and basic leucine zipper domain-containing protein 1</fullName>
    </recommendedName>
    <alternativeName>
        <fullName evidence="13">Germ cell-specific ankyrin, SAM and basic leucine zipper domain-containing protein</fullName>
    </alternativeName>
</protein>
<dbReference type="GO" id="GO:0051321">
    <property type="term" value="P:meiotic cell cycle"/>
    <property type="evidence" value="ECO:0007669"/>
    <property type="project" value="UniProtKB-KW"/>
</dbReference>
<evidence type="ECO:0000256" key="4">
    <source>
        <dbReference type="ARBA" id="ARBA00022473"/>
    </source>
</evidence>
<dbReference type="Pfam" id="PF12796">
    <property type="entry name" value="Ank_2"/>
    <property type="match status" value="1"/>
</dbReference>
<keyword evidence="17" id="KW-1185">Reference proteome</keyword>
<name>A0A2T7NT70_POMCA</name>
<dbReference type="STRING" id="400727.A0A2T7NT70"/>
<dbReference type="PROSITE" id="PS50297">
    <property type="entry name" value="ANK_REP_REGION"/>
    <property type="match status" value="3"/>
</dbReference>
<comment type="subcellular location">
    <subcellularLocation>
        <location evidence="1">Cytoplasm</location>
    </subcellularLocation>
</comment>
<dbReference type="Pfam" id="PF00536">
    <property type="entry name" value="SAM_1"/>
    <property type="match status" value="1"/>
</dbReference>
<dbReference type="AlphaFoldDB" id="A0A2T7NT70"/>
<dbReference type="SMART" id="SM00248">
    <property type="entry name" value="ANK"/>
    <property type="match status" value="4"/>
</dbReference>
<feature type="repeat" description="ANK" evidence="14">
    <location>
        <begin position="177"/>
        <end position="209"/>
    </location>
</feature>
<dbReference type="SUPFAM" id="SSF48403">
    <property type="entry name" value="Ankyrin repeat"/>
    <property type="match status" value="1"/>
</dbReference>
<dbReference type="PANTHER" id="PTHR24157">
    <property type="entry name" value="ANKYRIN REPEAT, SAM AND BASIC LEUCINE ZIPPER DOMAIN-CONTAINING PROTEIN 1"/>
    <property type="match status" value="1"/>
</dbReference>
<dbReference type="InterPro" id="IPR013761">
    <property type="entry name" value="SAM/pointed_sf"/>
</dbReference>
<dbReference type="Proteomes" id="UP000245119">
    <property type="component" value="Linkage Group LG9"/>
</dbReference>
<evidence type="ECO:0000256" key="5">
    <source>
        <dbReference type="ARBA" id="ARBA00022490"/>
    </source>
</evidence>
<evidence type="ECO:0000313" key="16">
    <source>
        <dbReference type="EMBL" id="PVD24361.1"/>
    </source>
</evidence>
<reference evidence="16 17" key="1">
    <citation type="submission" date="2018-04" db="EMBL/GenBank/DDBJ databases">
        <title>The genome of golden apple snail Pomacea canaliculata provides insight into stress tolerance and invasive adaptation.</title>
        <authorList>
            <person name="Liu C."/>
            <person name="Liu B."/>
            <person name="Ren Y."/>
            <person name="Zhang Y."/>
            <person name="Wang H."/>
            <person name="Li S."/>
            <person name="Jiang F."/>
            <person name="Yin L."/>
            <person name="Zhang G."/>
            <person name="Qian W."/>
            <person name="Fan W."/>
        </authorList>
    </citation>
    <scope>NUCLEOTIDE SEQUENCE [LARGE SCALE GENOMIC DNA]</scope>
    <source>
        <strain evidence="16">SZHN2017</strain>
        <tissue evidence="16">Muscle</tissue>
    </source>
</reference>
<keyword evidence="7" id="KW-0677">Repeat</keyword>
<gene>
    <name evidence="16" type="ORF">C0Q70_14842</name>
</gene>
<feature type="repeat" description="ANK" evidence="14">
    <location>
        <begin position="144"/>
        <end position="176"/>
    </location>
</feature>
<evidence type="ECO:0000256" key="9">
    <source>
        <dbReference type="ARBA" id="ARBA00022871"/>
    </source>
</evidence>
<evidence type="ECO:0000313" key="17">
    <source>
        <dbReference type="Proteomes" id="UP000245119"/>
    </source>
</evidence>
<feature type="repeat" description="ANK" evidence="14">
    <location>
        <begin position="73"/>
        <end position="105"/>
    </location>
</feature>
<comment type="subunit">
    <text evidence="2">Interacts with DDX4, PIWIL1, RANBP9 and TDRD1.</text>
</comment>
<comment type="caution">
    <text evidence="16">The sequence shown here is derived from an EMBL/GenBank/DDBJ whole genome shotgun (WGS) entry which is preliminary data.</text>
</comment>
<dbReference type="PROSITE" id="PS50105">
    <property type="entry name" value="SAM_DOMAIN"/>
    <property type="match status" value="1"/>
</dbReference>
<dbReference type="PROSITE" id="PS50088">
    <property type="entry name" value="ANK_REPEAT"/>
    <property type="match status" value="3"/>
</dbReference>
<dbReference type="Pfam" id="PF00023">
    <property type="entry name" value="Ank"/>
    <property type="match status" value="1"/>
</dbReference>
<feature type="domain" description="SAM" evidence="15">
    <location>
        <begin position="267"/>
        <end position="330"/>
    </location>
</feature>
<organism evidence="16 17">
    <name type="scientific">Pomacea canaliculata</name>
    <name type="common">Golden apple snail</name>
    <dbReference type="NCBI Taxonomy" id="400727"/>
    <lineage>
        <taxon>Eukaryota</taxon>
        <taxon>Metazoa</taxon>
        <taxon>Spiralia</taxon>
        <taxon>Lophotrochozoa</taxon>
        <taxon>Mollusca</taxon>
        <taxon>Gastropoda</taxon>
        <taxon>Caenogastropoda</taxon>
        <taxon>Architaenioglossa</taxon>
        <taxon>Ampullarioidea</taxon>
        <taxon>Ampullariidae</taxon>
        <taxon>Pomacea</taxon>
    </lineage>
</organism>
<evidence type="ECO:0000256" key="12">
    <source>
        <dbReference type="ARBA" id="ARBA00023254"/>
    </source>
</evidence>
<keyword evidence="10 14" id="KW-0040">ANK repeat</keyword>
<evidence type="ECO:0000256" key="2">
    <source>
        <dbReference type="ARBA" id="ARBA00011479"/>
    </source>
</evidence>
<dbReference type="InterPro" id="IPR001660">
    <property type="entry name" value="SAM"/>
</dbReference>
<evidence type="ECO:0000256" key="14">
    <source>
        <dbReference type="PROSITE-ProRule" id="PRU00023"/>
    </source>
</evidence>